<dbReference type="InterPro" id="IPR002067">
    <property type="entry name" value="MCP"/>
</dbReference>
<evidence type="ECO:0000256" key="2">
    <source>
        <dbReference type="ARBA" id="ARBA00006375"/>
    </source>
</evidence>
<dbReference type="GO" id="GO:0046872">
    <property type="term" value="F:metal ion binding"/>
    <property type="evidence" value="ECO:0007669"/>
    <property type="project" value="UniProtKB-KW"/>
</dbReference>
<sequence length="333" mass="35481">MQATESATDGDLTCCVNGRQPANNEEGDVAAVKRQSVPGSASHLLAGGIAGAFSKTCTAPLARLTILFQLQGMQTEGGALGRPSIVREASRIAIEEGFRAFWKGNGVTILHRLPYSAISFYSYEKYKRFLLSIAGIDGKESLSVGMGTNLLAGGGAGLTAATSTYPLDLIRTRLAAQRNERYYKGIGHAIQTIVRDEGLKGLYKGLGTTLLGVGPNIAINFCVYDTLKSFATIGRSEYSGPWTSLVCGSVAGITSSTVSFPLDLVRRRMQLEGAGGKAPVYKTGIVGTFMHIVKTEGWAGLYRGILPEYLKVVPSVGIVFMTYESIKRCLSGE</sequence>
<evidence type="ECO:0000256" key="9">
    <source>
        <dbReference type="ARBA" id="ARBA00022989"/>
    </source>
</evidence>
<keyword evidence="4 12" id="KW-0812">Transmembrane</keyword>
<dbReference type="Proteomes" id="UP000886520">
    <property type="component" value="Chromosome 8"/>
</dbReference>
<evidence type="ECO:0000256" key="7">
    <source>
        <dbReference type="ARBA" id="ARBA00022792"/>
    </source>
</evidence>
<reference evidence="14" key="1">
    <citation type="submission" date="2021-01" db="EMBL/GenBank/DDBJ databases">
        <title>Adiantum capillus-veneris genome.</title>
        <authorList>
            <person name="Fang Y."/>
            <person name="Liao Q."/>
        </authorList>
    </citation>
    <scope>NUCLEOTIDE SEQUENCE</scope>
    <source>
        <strain evidence="14">H3</strain>
        <tissue evidence="14">Leaf</tissue>
    </source>
</reference>
<evidence type="ECO:0000256" key="1">
    <source>
        <dbReference type="ARBA" id="ARBA00004448"/>
    </source>
</evidence>
<evidence type="ECO:0000256" key="13">
    <source>
        <dbReference type="RuleBase" id="RU000488"/>
    </source>
</evidence>
<keyword evidence="6" id="KW-0677">Repeat</keyword>
<dbReference type="Pfam" id="PF00153">
    <property type="entry name" value="Mito_carr"/>
    <property type="match status" value="3"/>
</dbReference>
<dbReference type="EMBL" id="JABFUD020000008">
    <property type="protein sequence ID" value="KAI5076722.1"/>
    <property type="molecule type" value="Genomic_DNA"/>
</dbReference>
<dbReference type="OrthoDB" id="270584at2759"/>
<feature type="repeat" description="Solcar" evidence="12">
    <location>
        <begin position="144"/>
        <end position="230"/>
    </location>
</feature>
<keyword evidence="9" id="KW-1133">Transmembrane helix</keyword>
<comment type="subcellular location">
    <subcellularLocation>
        <location evidence="1">Mitochondrion inner membrane</location>
        <topology evidence="1">Multi-pass membrane protein</topology>
    </subcellularLocation>
</comment>
<gene>
    <name evidence="14" type="ORF">GOP47_0008787</name>
</gene>
<proteinExistence type="inferred from homology"/>
<dbReference type="PRINTS" id="PR00926">
    <property type="entry name" value="MITOCARRIER"/>
</dbReference>
<dbReference type="InterPro" id="IPR023395">
    <property type="entry name" value="MCP_dom_sf"/>
</dbReference>
<evidence type="ECO:0000256" key="10">
    <source>
        <dbReference type="ARBA" id="ARBA00023128"/>
    </source>
</evidence>
<keyword evidence="8" id="KW-0106">Calcium</keyword>
<organism evidence="14 15">
    <name type="scientific">Adiantum capillus-veneris</name>
    <name type="common">Maidenhair fern</name>
    <dbReference type="NCBI Taxonomy" id="13818"/>
    <lineage>
        <taxon>Eukaryota</taxon>
        <taxon>Viridiplantae</taxon>
        <taxon>Streptophyta</taxon>
        <taxon>Embryophyta</taxon>
        <taxon>Tracheophyta</taxon>
        <taxon>Polypodiopsida</taxon>
        <taxon>Polypodiidae</taxon>
        <taxon>Polypodiales</taxon>
        <taxon>Pteridineae</taxon>
        <taxon>Pteridaceae</taxon>
        <taxon>Vittarioideae</taxon>
        <taxon>Adiantum</taxon>
    </lineage>
</organism>
<dbReference type="FunFam" id="1.50.40.10:FF:000016">
    <property type="entry name" value="Solute carrier family 25 member 23"/>
    <property type="match status" value="1"/>
</dbReference>
<dbReference type="GO" id="GO:0055085">
    <property type="term" value="P:transmembrane transport"/>
    <property type="evidence" value="ECO:0007669"/>
    <property type="project" value="InterPro"/>
</dbReference>
<evidence type="ECO:0000313" key="14">
    <source>
        <dbReference type="EMBL" id="KAI5076722.1"/>
    </source>
</evidence>
<evidence type="ECO:0000256" key="6">
    <source>
        <dbReference type="ARBA" id="ARBA00022737"/>
    </source>
</evidence>
<evidence type="ECO:0000256" key="5">
    <source>
        <dbReference type="ARBA" id="ARBA00022723"/>
    </source>
</evidence>
<evidence type="ECO:0000256" key="12">
    <source>
        <dbReference type="PROSITE-ProRule" id="PRU00282"/>
    </source>
</evidence>
<keyword evidence="5" id="KW-0479">Metal-binding</keyword>
<evidence type="ECO:0000313" key="15">
    <source>
        <dbReference type="Proteomes" id="UP000886520"/>
    </source>
</evidence>
<feature type="repeat" description="Solcar" evidence="12">
    <location>
        <begin position="239"/>
        <end position="329"/>
    </location>
</feature>
<evidence type="ECO:0000256" key="3">
    <source>
        <dbReference type="ARBA" id="ARBA00022448"/>
    </source>
</evidence>
<keyword evidence="15" id="KW-1185">Reference proteome</keyword>
<protein>
    <submittedName>
        <fullName evidence="14">Uncharacterized protein</fullName>
    </submittedName>
</protein>
<dbReference type="PROSITE" id="PS50920">
    <property type="entry name" value="SOLCAR"/>
    <property type="match status" value="3"/>
</dbReference>
<keyword evidence="3 13" id="KW-0813">Transport</keyword>
<comment type="caution">
    <text evidence="14">The sequence shown here is derived from an EMBL/GenBank/DDBJ whole genome shotgun (WGS) entry which is preliminary data.</text>
</comment>
<comment type="similarity">
    <text evidence="2 13">Belongs to the mitochondrial carrier (TC 2.A.29) family.</text>
</comment>
<dbReference type="AlphaFoldDB" id="A0A9D4V0H2"/>
<dbReference type="Gene3D" id="1.50.40.10">
    <property type="entry name" value="Mitochondrial carrier domain"/>
    <property type="match status" value="1"/>
</dbReference>
<dbReference type="InterPro" id="IPR018108">
    <property type="entry name" value="MCP_transmembrane"/>
</dbReference>
<accession>A0A9D4V0H2</accession>
<keyword evidence="10" id="KW-0496">Mitochondrion</keyword>
<dbReference type="PANTHER" id="PTHR24089">
    <property type="entry name" value="SOLUTE CARRIER FAMILY 25"/>
    <property type="match status" value="1"/>
</dbReference>
<dbReference type="GO" id="GO:0005743">
    <property type="term" value="C:mitochondrial inner membrane"/>
    <property type="evidence" value="ECO:0007669"/>
    <property type="project" value="UniProtKB-SubCell"/>
</dbReference>
<evidence type="ECO:0000256" key="8">
    <source>
        <dbReference type="ARBA" id="ARBA00022837"/>
    </source>
</evidence>
<evidence type="ECO:0000256" key="11">
    <source>
        <dbReference type="ARBA" id="ARBA00023136"/>
    </source>
</evidence>
<keyword evidence="7" id="KW-0999">Mitochondrion inner membrane</keyword>
<evidence type="ECO:0000256" key="4">
    <source>
        <dbReference type="ARBA" id="ARBA00022692"/>
    </source>
</evidence>
<name>A0A9D4V0H2_ADICA</name>
<dbReference type="SUPFAM" id="SSF103506">
    <property type="entry name" value="Mitochondrial carrier"/>
    <property type="match status" value="1"/>
</dbReference>
<feature type="repeat" description="Solcar" evidence="12">
    <location>
        <begin position="38"/>
        <end position="129"/>
    </location>
</feature>
<keyword evidence="11 12" id="KW-0472">Membrane</keyword>